<name>A0ABY8J745_9BRAD</name>
<proteinExistence type="predicted"/>
<dbReference type="EMBL" id="CP121646">
    <property type="protein sequence ID" value="WFU60499.1"/>
    <property type="molecule type" value="Genomic_DNA"/>
</dbReference>
<dbReference type="RefSeq" id="WP_156436338.1">
    <property type="nucleotide sequence ID" value="NZ_CP121646.1"/>
</dbReference>
<dbReference type="Proteomes" id="UP001221546">
    <property type="component" value="Chromosome"/>
</dbReference>
<protein>
    <recommendedName>
        <fullName evidence="3">Transposase</fullName>
    </recommendedName>
</protein>
<reference evidence="1 2" key="1">
    <citation type="submission" date="2023-04" db="EMBL/GenBank/DDBJ databases">
        <title>Australian commercial rhizobial inoculants.</title>
        <authorList>
            <person name="Kohlmeier M.G."/>
            <person name="O'Hara G.W."/>
            <person name="Colombi E."/>
            <person name="Ramsay J.P."/>
            <person name="Terpolilli J."/>
        </authorList>
    </citation>
    <scope>NUCLEOTIDE SEQUENCE [LARGE SCALE GENOMIC DNA]</scope>
    <source>
        <strain evidence="1 2">CB627</strain>
    </source>
</reference>
<accession>A0ABY8J745</accession>
<evidence type="ECO:0000313" key="2">
    <source>
        <dbReference type="Proteomes" id="UP001221546"/>
    </source>
</evidence>
<gene>
    <name evidence="1" type="ORF">QA636_23385</name>
</gene>
<keyword evidence="2" id="KW-1185">Reference proteome</keyword>
<organism evidence="1 2">
    <name type="scientific">Bradyrhizobium brasilense</name>
    <dbReference type="NCBI Taxonomy" id="1419277"/>
    <lineage>
        <taxon>Bacteria</taxon>
        <taxon>Pseudomonadati</taxon>
        <taxon>Pseudomonadota</taxon>
        <taxon>Alphaproteobacteria</taxon>
        <taxon>Hyphomicrobiales</taxon>
        <taxon>Nitrobacteraceae</taxon>
        <taxon>Bradyrhizobium</taxon>
    </lineage>
</organism>
<evidence type="ECO:0000313" key="1">
    <source>
        <dbReference type="EMBL" id="WFU60499.1"/>
    </source>
</evidence>
<sequence>MGVKLAWHLQRGLRKSGSVTSLVLAAVAANIPAALRDQSMTSQTPE</sequence>
<evidence type="ECO:0008006" key="3">
    <source>
        <dbReference type="Google" id="ProtNLM"/>
    </source>
</evidence>